<dbReference type="InterPro" id="IPR033121">
    <property type="entry name" value="PEPTIDASE_A1"/>
</dbReference>
<dbReference type="InterPro" id="IPR032861">
    <property type="entry name" value="TAXi_N"/>
</dbReference>
<dbReference type="InterPro" id="IPR001461">
    <property type="entry name" value="Aspartic_peptidase_A1"/>
</dbReference>
<dbReference type="FunFam" id="2.40.70.10:FF:000027">
    <property type="entry name" value="Aspartic proteinase Asp1 isoform A"/>
    <property type="match status" value="1"/>
</dbReference>
<feature type="active site" evidence="9">
    <location>
        <position position="86"/>
    </location>
</feature>
<feature type="chain" id="PRO_5013794472" description="Aspartic proteinase Asp1" evidence="11">
    <location>
        <begin position="30"/>
        <end position="454"/>
    </location>
</feature>
<dbReference type="PRINTS" id="PR00792">
    <property type="entry name" value="PEPSIN"/>
</dbReference>
<dbReference type="FunCoup" id="A0A2G5DVE0">
    <property type="interactions" value="21"/>
</dbReference>
<dbReference type="InterPro" id="IPR021109">
    <property type="entry name" value="Peptidase_aspartic_dom_sf"/>
</dbReference>
<dbReference type="FunFam" id="2.40.70.10:FF:000015">
    <property type="entry name" value="Aspartyl protease family protein"/>
    <property type="match status" value="1"/>
</dbReference>
<name>A0A2G5DVE0_AQUCA</name>
<dbReference type="PROSITE" id="PS51767">
    <property type="entry name" value="PEPTIDASE_A1"/>
    <property type="match status" value="1"/>
</dbReference>
<evidence type="ECO:0000313" key="13">
    <source>
        <dbReference type="EMBL" id="PIA47471.1"/>
    </source>
</evidence>
<sequence>MEKKGKVMMMWVLFLGLVLSSCCFSGCFAAEQNRNKQTKSTTALFPLDRIGSSVVFPIRGNVYPDGYYYVALTIGNPPKPYFLDIDTGSDLTWLQCDAPCVRCNKAPHPPFRPNKNSLVSCSEPICAALHVMDDDNYKCEDPHDQCDYEVEYADQALSLGVLVRDAFPLRFTNGSIVIPRLGFGCGYDQHVPNPTASKTDGVLGLGNGDSSIVSQLRKLGLTRNVIGHCISGRGGGFLFFGDALVPSSGVVWTPMSRSSSADKHYSPGPAELVYGTKPTGVKGLLVIFDTGSTYTYFNLQAYQALISSVRKDLTKMPLKVVDDNALPVCWKGTKPFKSIQDVKKYFTPVTLSFGKKARFVIPPEAYLIITSNGNVCLGILNGSEVGLENLNIIGDISLQDLLVIYDNEKQQIGWAPKDCNRLPNRDRDDEDLFQAYTTNMGILTEQLPPANEEL</sequence>
<feature type="signal peptide" evidence="11">
    <location>
        <begin position="1"/>
        <end position="29"/>
    </location>
</feature>
<comment type="similarity">
    <text evidence="1 10">Belongs to the peptidase A1 family.</text>
</comment>
<keyword evidence="3 11" id="KW-0732">Signal</keyword>
<dbReference type="AlphaFoldDB" id="A0A2G5DVE0"/>
<dbReference type="GO" id="GO:0006508">
    <property type="term" value="P:proteolysis"/>
    <property type="evidence" value="ECO:0007669"/>
    <property type="project" value="UniProtKB-KW"/>
</dbReference>
<dbReference type="Pfam" id="PF14541">
    <property type="entry name" value="TAXi_C"/>
    <property type="match status" value="1"/>
</dbReference>
<dbReference type="PROSITE" id="PS51257">
    <property type="entry name" value="PROKAR_LIPOPROTEIN"/>
    <property type="match status" value="1"/>
</dbReference>
<keyword evidence="2 10" id="KW-0645">Protease</keyword>
<gene>
    <name evidence="13" type="ORF">AQUCO_01400250v1</name>
</gene>
<evidence type="ECO:0000256" key="2">
    <source>
        <dbReference type="ARBA" id="ARBA00022670"/>
    </source>
</evidence>
<proteinExistence type="inferred from homology"/>
<keyword evidence="4" id="KW-0677">Repeat</keyword>
<evidence type="ECO:0000256" key="1">
    <source>
        <dbReference type="ARBA" id="ARBA00007447"/>
    </source>
</evidence>
<evidence type="ECO:0000256" key="3">
    <source>
        <dbReference type="ARBA" id="ARBA00022729"/>
    </source>
</evidence>
<dbReference type="Gene3D" id="2.40.70.10">
    <property type="entry name" value="Acid Proteases"/>
    <property type="match status" value="2"/>
</dbReference>
<feature type="active site" evidence="9">
    <location>
        <position position="289"/>
    </location>
</feature>
<evidence type="ECO:0000256" key="7">
    <source>
        <dbReference type="ARBA" id="ARBA00068871"/>
    </source>
</evidence>
<evidence type="ECO:0000256" key="6">
    <source>
        <dbReference type="ARBA" id="ARBA00022801"/>
    </source>
</evidence>
<keyword evidence="14" id="KW-1185">Reference proteome</keyword>
<dbReference type="InterPro" id="IPR032799">
    <property type="entry name" value="TAXi_C"/>
</dbReference>
<keyword evidence="5 10" id="KW-0064">Aspartyl protease</keyword>
<evidence type="ECO:0000259" key="12">
    <source>
        <dbReference type="PROSITE" id="PS51767"/>
    </source>
</evidence>
<dbReference type="SUPFAM" id="SSF50630">
    <property type="entry name" value="Acid proteases"/>
    <property type="match status" value="1"/>
</dbReference>
<feature type="domain" description="Peptidase A1" evidence="12">
    <location>
        <begin position="68"/>
        <end position="415"/>
    </location>
</feature>
<evidence type="ECO:0000313" key="14">
    <source>
        <dbReference type="Proteomes" id="UP000230069"/>
    </source>
</evidence>
<dbReference type="PANTHER" id="PTHR13683">
    <property type="entry name" value="ASPARTYL PROTEASES"/>
    <property type="match status" value="1"/>
</dbReference>
<evidence type="ECO:0000256" key="4">
    <source>
        <dbReference type="ARBA" id="ARBA00022737"/>
    </source>
</evidence>
<evidence type="ECO:0000256" key="8">
    <source>
        <dbReference type="ARBA" id="ARBA00077656"/>
    </source>
</evidence>
<dbReference type="Pfam" id="PF14543">
    <property type="entry name" value="TAXi_N"/>
    <property type="match status" value="1"/>
</dbReference>
<dbReference type="InParanoid" id="A0A2G5DVE0"/>
<protein>
    <recommendedName>
        <fullName evidence="7">Aspartic proteinase Asp1</fullName>
    </recommendedName>
    <alternativeName>
        <fullName evidence="8">Nucellin-like protein</fullName>
    </alternativeName>
</protein>
<reference evidence="13 14" key="1">
    <citation type="submission" date="2017-09" db="EMBL/GenBank/DDBJ databases">
        <title>WGS assembly of Aquilegia coerulea Goldsmith.</title>
        <authorList>
            <person name="Hodges S."/>
            <person name="Kramer E."/>
            <person name="Nordborg M."/>
            <person name="Tomkins J."/>
            <person name="Borevitz J."/>
            <person name="Derieg N."/>
            <person name="Yan J."/>
            <person name="Mihaltcheva S."/>
            <person name="Hayes R.D."/>
            <person name="Rokhsar D."/>
        </authorList>
    </citation>
    <scope>NUCLEOTIDE SEQUENCE [LARGE SCALE GENOMIC DNA]</scope>
    <source>
        <strain evidence="14">cv. Goldsmith</strain>
    </source>
</reference>
<evidence type="ECO:0000256" key="11">
    <source>
        <dbReference type="SAM" id="SignalP"/>
    </source>
</evidence>
<keyword evidence="6 10" id="KW-0378">Hydrolase</keyword>
<dbReference type="PROSITE" id="PS00141">
    <property type="entry name" value="ASP_PROTEASE"/>
    <property type="match status" value="2"/>
</dbReference>
<organism evidence="13 14">
    <name type="scientific">Aquilegia coerulea</name>
    <name type="common">Rocky mountain columbine</name>
    <dbReference type="NCBI Taxonomy" id="218851"/>
    <lineage>
        <taxon>Eukaryota</taxon>
        <taxon>Viridiplantae</taxon>
        <taxon>Streptophyta</taxon>
        <taxon>Embryophyta</taxon>
        <taxon>Tracheophyta</taxon>
        <taxon>Spermatophyta</taxon>
        <taxon>Magnoliopsida</taxon>
        <taxon>Ranunculales</taxon>
        <taxon>Ranunculaceae</taxon>
        <taxon>Thalictroideae</taxon>
        <taxon>Aquilegia</taxon>
    </lineage>
</organism>
<dbReference type="InterPro" id="IPR001969">
    <property type="entry name" value="Aspartic_peptidase_AS"/>
</dbReference>
<dbReference type="PANTHER" id="PTHR13683:SF227">
    <property type="entry name" value="EUKARYOTIC ASPARTYL PROTEASE FAMILY PROTEIN"/>
    <property type="match status" value="1"/>
</dbReference>
<evidence type="ECO:0000256" key="10">
    <source>
        <dbReference type="RuleBase" id="RU000454"/>
    </source>
</evidence>
<dbReference type="EMBL" id="KZ305031">
    <property type="protein sequence ID" value="PIA47471.1"/>
    <property type="molecule type" value="Genomic_DNA"/>
</dbReference>
<dbReference type="OrthoDB" id="2747330at2759"/>
<evidence type="ECO:0000256" key="9">
    <source>
        <dbReference type="PIRSR" id="PIRSR601461-1"/>
    </source>
</evidence>
<dbReference type="Proteomes" id="UP000230069">
    <property type="component" value="Unassembled WGS sequence"/>
</dbReference>
<dbReference type="GO" id="GO:0004190">
    <property type="term" value="F:aspartic-type endopeptidase activity"/>
    <property type="evidence" value="ECO:0007669"/>
    <property type="project" value="UniProtKB-KW"/>
</dbReference>
<accession>A0A2G5DVE0</accession>
<dbReference type="STRING" id="218851.A0A2G5DVE0"/>
<evidence type="ECO:0000256" key="5">
    <source>
        <dbReference type="ARBA" id="ARBA00022750"/>
    </source>
</evidence>